<dbReference type="SUPFAM" id="SSF109854">
    <property type="entry name" value="DinB/YfiT-like putative metalloenzymes"/>
    <property type="match status" value="1"/>
</dbReference>
<dbReference type="Proteomes" id="UP000076079">
    <property type="component" value="Chromosome"/>
</dbReference>
<dbReference type="EMBL" id="CP015136">
    <property type="protein sequence ID" value="AMY12314.1"/>
    <property type="molecule type" value="Genomic_DNA"/>
</dbReference>
<reference evidence="3" key="2">
    <citation type="submission" date="2016-04" db="EMBL/GenBank/DDBJ databases">
        <title>First Complete Genome Sequence of a Subdivision 6 Acidobacterium.</title>
        <authorList>
            <person name="Huang S."/>
            <person name="Vieira S."/>
            <person name="Bunk B."/>
            <person name="Riedel T."/>
            <person name="Sproeer C."/>
            <person name="Overmann J."/>
        </authorList>
    </citation>
    <scope>NUCLEOTIDE SEQUENCE [LARGE SCALE GENOMIC DNA]</scope>
    <source>
        <strain evidence="3">DSM 100886 HEG_-6_39</strain>
    </source>
</reference>
<evidence type="ECO:0000313" key="3">
    <source>
        <dbReference type="Proteomes" id="UP000076079"/>
    </source>
</evidence>
<dbReference type="STRING" id="1855912.LuPra_05587"/>
<feature type="domain" description="DinB-like" evidence="1">
    <location>
        <begin position="27"/>
        <end position="154"/>
    </location>
</feature>
<dbReference type="RefSeq" id="WP_157899774.1">
    <property type="nucleotide sequence ID" value="NZ_CP015136.1"/>
</dbReference>
<sequence length="162" mass="17314">MPTSRTSLLIDQLHRAFDGDPWHGPSLVRLIGDVTFAQAMATPPAGVHSIGAIVAHMTSWVAEVTRRVSGHPPADPIEGDWPIPRATDQAGWAAMHLELAEAMARLTEAVAGFPEARWDDLVGESRDAALGTGVTYEQTVLGLVQHLAYHGGQVAILRKLAA</sequence>
<proteinExistence type="predicted"/>
<organism evidence="2 3">
    <name type="scientific">Luteitalea pratensis</name>
    <dbReference type="NCBI Taxonomy" id="1855912"/>
    <lineage>
        <taxon>Bacteria</taxon>
        <taxon>Pseudomonadati</taxon>
        <taxon>Acidobacteriota</taxon>
        <taxon>Vicinamibacteria</taxon>
        <taxon>Vicinamibacterales</taxon>
        <taxon>Vicinamibacteraceae</taxon>
        <taxon>Luteitalea</taxon>
    </lineage>
</organism>
<keyword evidence="3" id="KW-1185">Reference proteome</keyword>
<gene>
    <name evidence="2" type="ORF">LuPra_05587</name>
</gene>
<name>A0A143PWV7_LUTPR</name>
<dbReference type="Gene3D" id="1.20.120.450">
    <property type="entry name" value="dinb family like domain"/>
    <property type="match status" value="1"/>
</dbReference>
<dbReference type="KEGG" id="abac:LuPra_05587"/>
<protein>
    <submittedName>
        <fullName evidence="2">DinB superfamily protein</fullName>
    </submittedName>
</protein>
<evidence type="ECO:0000313" key="2">
    <source>
        <dbReference type="EMBL" id="AMY12314.1"/>
    </source>
</evidence>
<dbReference type="InterPro" id="IPR024775">
    <property type="entry name" value="DinB-like"/>
</dbReference>
<dbReference type="Pfam" id="PF12867">
    <property type="entry name" value="DinB_2"/>
    <property type="match status" value="1"/>
</dbReference>
<accession>A0A143PWV7</accession>
<evidence type="ECO:0000259" key="1">
    <source>
        <dbReference type="Pfam" id="PF12867"/>
    </source>
</evidence>
<dbReference type="OrthoDB" id="9798830at2"/>
<reference evidence="2 3" key="1">
    <citation type="journal article" date="2016" name="Genome Announc.">
        <title>First Complete Genome Sequence of a Subdivision 6 Acidobacterium Strain.</title>
        <authorList>
            <person name="Huang S."/>
            <person name="Vieira S."/>
            <person name="Bunk B."/>
            <person name="Riedel T."/>
            <person name="Sproer C."/>
            <person name="Overmann J."/>
        </authorList>
    </citation>
    <scope>NUCLEOTIDE SEQUENCE [LARGE SCALE GENOMIC DNA]</scope>
    <source>
        <strain evidence="3">DSM 100886 HEG_-6_39</strain>
    </source>
</reference>
<dbReference type="AlphaFoldDB" id="A0A143PWV7"/>
<dbReference type="InterPro" id="IPR034660">
    <property type="entry name" value="DinB/YfiT-like"/>
</dbReference>